<dbReference type="Proteomes" id="UP000238775">
    <property type="component" value="Unassembled WGS sequence"/>
</dbReference>
<reference evidence="1 3" key="1">
    <citation type="submission" date="2017-11" db="EMBL/GenBank/DDBJ databases">
        <authorList>
            <person name="Founou R.C."/>
            <person name="Founou L."/>
            <person name="Allam M."/>
            <person name="Ismail A."/>
            <person name="Essack S.Y."/>
        </authorList>
    </citation>
    <scope>NUCLEOTIDE SEQUENCE [LARGE SCALE GENOMIC DNA]</scope>
    <source>
        <strain evidence="1 3">G703N2B1</strain>
    </source>
</reference>
<dbReference type="RefSeq" id="WP_001280019.1">
    <property type="nucleotide sequence ID" value="NZ_BAABSP010000002.1"/>
</dbReference>
<protein>
    <submittedName>
        <fullName evidence="2">Uncharacterized protein</fullName>
    </submittedName>
</protein>
<dbReference type="EMBL" id="UHAP01000001">
    <property type="protein sequence ID" value="SUK51671.1"/>
    <property type="molecule type" value="Genomic_DNA"/>
</dbReference>
<evidence type="ECO:0000313" key="1">
    <source>
        <dbReference type="EMBL" id="PPJ75296.1"/>
    </source>
</evidence>
<evidence type="ECO:0000313" key="3">
    <source>
        <dbReference type="Proteomes" id="UP000238775"/>
    </source>
</evidence>
<evidence type="ECO:0000313" key="2">
    <source>
        <dbReference type="EMBL" id="SUK51671.1"/>
    </source>
</evidence>
<dbReference type="Proteomes" id="UP000255091">
    <property type="component" value="Unassembled WGS sequence"/>
</dbReference>
<dbReference type="AlphaFoldDB" id="A0A2S6D6S7"/>
<accession>A0A2S6D6S7</accession>
<evidence type="ECO:0000313" key="4">
    <source>
        <dbReference type="Proteomes" id="UP000255091"/>
    </source>
</evidence>
<organism evidence="2 4">
    <name type="scientific">Staphylococcus aureus</name>
    <dbReference type="NCBI Taxonomy" id="1280"/>
    <lineage>
        <taxon>Bacteria</taxon>
        <taxon>Bacillati</taxon>
        <taxon>Bacillota</taxon>
        <taxon>Bacilli</taxon>
        <taxon>Bacillales</taxon>
        <taxon>Staphylococcaceae</taxon>
        <taxon>Staphylococcus</taxon>
    </lineage>
</organism>
<proteinExistence type="predicted"/>
<reference evidence="2 4" key="2">
    <citation type="submission" date="2018-06" db="EMBL/GenBank/DDBJ databases">
        <authorList>
            <consortium name="Pathogen Informatics"/>
            <person name="Doyle S."/>
        </authorList>
    </citation>
    <scope>NUCLEOTIDE SEQUENCE [LARGE SCALE GENOMIC DNA]</scope>
    <source>
        <strain evidence="2 4">NCTC6133</strain>
    </source>
</reference>
<gene>
    <name evidence="1" type="ORF">CV021_04985</name>
    <name evidence="2" type="ORF">NCTC6133_02215</name>
</gene>
<dbReference type="EMBL" id="PGWZ01000340">
    <property type="protein sequence ID" value="PPJ75296.1"/>
    <property type="molecule type" value="Genomic_DNA"/>
</dbReference>
<name>A0A2S6D6S7_STAAU</name>
<sequence>MSDIIQFPNSSKKLYKDIKRAEQDQNYDLMYEYIVQYERQFELTEEIAMMKCRMLYETGSFLELREETIVLLKTGIQQYDALMIYYVKSLIGLGQYFEAVEVIHQIIDEVKDHKTRMALHPLKEFAKSKLIEDEKRLTQSLTDFDTLSMREQTHLILKLIDNGHFQFQETVLYILKSNTYSYNLISLMIEYLRFANCTQELTIEKYGMDVTFVPANLKGLEHTTLKEKVIPNVMETLNDGALHIAEEAHHIMNNHSIMIYPIDIETLFETNKWINAYECYFKNMLELKCELQSIDAFNFIQQLDLNNNS</sequence>